<dbReference type="Proteomes" id="UP001367030">
    <property type="component" value="Unassembled WGS sequence"/>
</dbReference>
<feature type="domain" description="OmpA-like" evidence="3">
    <location>
        <begin position="70"/>
        <end position="177"/>
    </location>
</feature>
<evidence type="ECO:0000313" key="4">
    <source>
        <dbReference type="EMBL" id="MEJ8859294.1"/>
    </source>
</evidence>
<protein>
    <submittedName>
        <fullName evidence="4">OmpA family protein</fullName>
    </submittedName>
</protein>
<keyword evidence="2" id="KW-0812">Transmembrane</keyword>
<dbReference type="RefSeq" id="WP_340339335.1">
    <property type="nucleotide sequence ID" value="NZ_JBBKZS010000026.1"/>
</dbReference>
<dbReference type="InterPro" id="IPR006665">
    <property type="entry name" value="OmpA-like"/>
</dbReference>
<evidence type="ECO:0000259" key="3">
    <source>
        <dbReference type="PROSITE" id="PS51123"/>
    </source>
</evidence>
<evidence type="ECO:0000256" key="1">
    <source>
        <dbReference type="PROSITE-ProRule" id="PRU00473"/>
    </source>
</evidence>
<comment type="caution">
    <text evidence="4">The sequence shown here is derived from an EMBL/GenBank/DDBJ whole genome shotgun (WGS) entry which is preliminary data.</text>
</comment>
<sequence>MASPSDDDSQQNLILGIAVGVISLVLFLVIGIALYANGKAHKAKPAVAAATAPVVATVTETVVVVIPDGASIRVENGVVNFYFATGSTDLAPGAAEALAAVIQGIQGGKRAVISGYHDTTGDAAINEQLAKKRAEAVRDVLVGLGVPADKLELKKPETTEGTGNNAQARRVEVKLVD</sequence>
<dbReference type="CDD" id="cd07185">
    <property type="entry name" value="OmpA_C-like"/>
    <property type="match status" value="1"/>
</dbReference>
<keyword evidence="1 2" id="KW-0472">Membrane</keyword>
<evidence type="ECO:0000313" key="5">
    <source>
        <dbReference type="Proteomes" id="UP001367030"/>
    </source>
</evidence>
<dbReference type="InterPro" id="IPR050330">
    <property type="entry name" value="Bact_OuterMem_StrucFunc"/>
</dbReference>
<accession>A0ABU8XJW5</accession>
<dbReference type="InterPro" id="IPR036737">
    <property type="entry name" value="OmpA-like_sf"/>
</dbReference>
<gene>
    <name evidence="4" type="ORF">WKW79_32330</name>
</gene>
<dbReference type="PANTHER" id="PTHR30329:SF21">
    <property type="entry name" value="LIPOPROTEIN YIAD-RELATED"/>
    <property type="match status" value="1"/>
</dbReference>
<organism evidence="4 5">
    <name type="scientific">Variovorax robiniae</name>
    <dbReference type="NCBI Taxonomy" id="1836199"/>
    <lineage>
        <taxon>Bacteria</taxon>
        <taxon>Pseudomonadati</taxon>
        <taxon>Pseudomonadota</taxon>
        <taxon>Betaproteobacteria</taxon>
        <taxon>Burkholderiales</taxon>
        <taxon>Comamonadaceae</taxon>
        <taxon>Variovorax</taxon>
    </lineage>
</organism>
<keyword evidence="5" id="KW-1185">Reference proteome</keyword>
<dbReference type="EMBL" id="JBBKZS010000026">
    <property type="protein sequence ID" value="MEJ8859294.1"/>
    <property type="molecule type" value="Genomic_DNA"/>
</dbReference>
<keyword evidence="2" id="KW-1133">Transmembrane helix</keyword>
<name>A0ABU8XJW5_9BURK</name>
<dbReference type="PROSITE" id="PS51123">
    <property type="entry name" value="OMPA_2"/>
    <property type="match status" value="1"/>
</dbReference>
<dbReference type="Gene3D" id="3.30.1330.60">
    <property type="entry name" value="OmpA-like domain"/>
    <property type="match status" value="1"/>
</dbReference>
<dbReference type="SUPFAM" id="SSF103088">
    <property type="entry name" value="OmpA-like"/>
    <property type="match status" value="1"/>
</dbReference>
<evidence type="ECO:0000256" key="2">
    <source>
        <dbReference type="SAM" id="Phobius"/>
    </source>
</evidence>
<reference evidence="4 5" key="1">
    <citation type="submission" date="2024-03" db="EMBL/GenBank/DDBJ databases">
        <title>Novel species of the genus Variovorax.</title>
        <authorList>
            <person name="Liu Q."/>
            <person name="Xin Y.-H."/>
        </authorList>
    </citation>
    <scope>NUCLEOTIDE SEQUENCE [LARGE SCALE GENOMIC DNA]</scope>
    <source>
        <strain evidence="4 5">KACC 18901</strain>
    </source>
</reference>
<proteinExistence type="predicted"/>
<dbReference type="PANTHER" id="PTHR30329">
    <property type="entry name" value="STATOR ELEMENT OF FLAGELLAR MOTOR COMPLEX"/>
    <property type="match status" value="1"/>
</dbReference>
<feature type="transmembrane region" description="Helical" evidence="2">
    <location>
        <begin position="13"/>
        <end position="36"/>
    </location>
</feature>
<dbReference type="Pfam" id="PF00691">
    <property type="entry name" value="OmpA"/>
    <property type="match status" value="1"/>
</dbReference>